<evidence type="ECO:0000313" key="2">
    <source>
        <dbReference type="Proteomes" id="UP000614272"/>
    </source>
</evidence>
<comment type="caution">
    <text evidence="1">The sequence shown here is derived from an EMBL/GenBank/DDBJ whole genome shotgun (WGS) entry which is preliminary data.</text>
</comment>
<protein>
    <recommendedName>
        <fullName evidence="3">Copper resistance protein CopB</fullName>
    </recommendedName>
</protein>
<name>A0ABQ1RJC9_9ALTE</name>
<accession>A0ABQ1RJC9</accession>
<organism evidence="1 2">
    <name type="scientific">Lacimicrobium alkaliphilum</name>
    <dbReference type="NCBI Taxonomy" id="1526571"/>
    <lineage>
        <taxon>Bacteria</taxon>
        <taxon>Pseudomonadati</taxon>
        <taxon>Pseudomonadota</taxon>
        <taxon>Gammaproteobacteria</taxon>
        <taxon>Alteromonadales</taxon>
        <taxon>Alteromonadaceae</taxon>
        <taxon>Lacimicrobium</taxon>
    </lineage>
</organism>
<dbReference type="Proteomes" id="UP000614272">
    <property type="component" value="Unassembled WGS sequence"/>
</dbReference>
<reference evidence="2" key="1">
    <citation type="journal article" date="2019" name="Int. J. Syst. Evol. Microbiol.">
        <title>The Global Catalogue of Microorganisms (GCM) 10K type strain sequencing project: providing services to taxonomists for standard genome sequencing and annotation.</title>
        <authorList>
            <consortium name="The Broad Institute Genomics Platform"/>
            <consortium name="The Broad Institute Genome Sequencing Center for Infectious Disease"/>
            <person name="Wu L."/>
            <person name="Ma J."/>
        </authorList>
    </citation>
    <scope>NUCLEOTIDE SEQUENCE [LARGE SCALE GENOMIC DNA]</scope>
    <source>
        <strain evidence="2">CGMCC 1.12923</strain>
    </source>
</reference>
<gene>
    <name evidence="1" type="ORF">GCM10011357_24620</name>
</gene>
<dbReference type="RefSeq" id="WP_099035057.1">
    <property type="nucleotide sequence ID" value="NZ_BMGJ01000009.1"/>
</dbReference>
<evidence type="ECO:0000313" key="1">
    <source>
        <dbReference type="EMBL" id="GGD68625.1"/>
    </source>
</evidence>
<evidence type="ECO:0008006" key="3">
    <source>
        <dbReference type="Google" id="ProtNLM"/>
    </source>
</evidence>
<proteinExistence type="predicted"/>
<sequence>MTIRTMLLWSFYLITLTAFFRVEADGQVVDRVYHPYVLANEHRLEWRFMSRQTDEENYLAQRIGFGHSVNERWILELYLIGERDIEGNFGLEAYEVEARWMLTEQGRYWADWGMVFEVEKRHSKEQWEAASGLVMEKEFGRSSLTLNWFMIYEWGDALKDELESEFRLQYRYRWMPQFQPSIEFYSGEDYVGMGPAIMGLQRFDGQKQLKWELGFITELSNIGKDHTLRFALEYEF</sequence>
<keyword evidence="2" id="KW-1185">Reference proteome</keyword>
<dbReference type="EMBL" id="BMGJ01000009">
    <property type="protein sequence ID" value="GGD68625.1"/>
    <property type="molecule type" value="Genomic_DNA"/>
</dbReference>